<keyword evidence="3" id="KW-1185">Reference proteome</keyword>
<accession>A0ABW9XVV0</accession>
<dbReference type="CDD" id="cd06578">
    <property type="entry name" value="HemD"/>
    <property type="match status" value="1"/>
</dbReference>
<dbReference type="InterPro" id="IPR003754">
    <property type="entry name" value="4pyrrol_synth_uPrphyn_synth"/>
</dbReference>
<evidence type="ECO:0000313" key="3">
    <source>
        <dbReference type="Proteomes" id="UP000665561"/>
    </source>
</evidence>
<dbReference type="PANTHER" id="PTHR40082">
    <property type="entry name" value="BLR5956 PROTEIN"/>
    <property type="match status" value="1"/>
</dbReference>
<gene>
    <name evidence="2" type="ORF">GT019_23370</name>
</gene>
<comment type="caution">
    <text evidence="2">The sequence shown here is derived from an EMBL/GenBank/DDBJ whole genome shotgun (WGS) entry which is preliminary data.</text>
</comment>
<dbReference type="PANTHER" id="PTHR40082:SF1">
    <property type="entry name" value="BLR5956 PROTEIN"/>
    <property type="match status" value="1"/>
</dbReference>
<dbReference type="Pfam" id="PF02602">
    <property type="entry name" value="HEM4"/>
    <property type="match status" value="1"/>
</dbReference>
<evidence type="ECO:0000313" key="2">
    <source>
        <dbReference type="EMBL" id="NBD26827.1"/>
    </source>
</evidence>
<dbReference type="InterPro" id="IPR039793">
    <property type="entry name" value="UROS/Hem4"/>
</dbReference>
<protein>
    <submittedName>
        <fullName evidence="2">Uroporphyrinogen-III synthase</fullName>
        <ecNumber evidence="2">4.2.1.75</ecNumber>
    </submittedName>
</protein>
<name>A0ABW9XVV0_9BACL</name>
<dbReference type="InterPro" id="IPR036108">
    <property type="entry name" value="4pyrrol_syn_uPrphyn_synt_sf"/>
</dbReference>
<dbReference type="Gene3D" id="3.40.50.10090">
    <property type="match status" value="2"/>
</dbReference>
<sequence>MARLEGKTIAVTGARKADDFNRMVAKFGGTTLLRPAQGEVFLDDARIEEQLRGLIADPADWLVLTTGTGTEALLDAADRLGLLMPFLAALGRMRIAARGYKTVNALRRFGLAPDARDDDGTTAGLLRVMGQSDLTGMRVALQLYGDPAPRMTGELSARGAVCEELLPYRHLPPEGDVVDRLIDEIIGGQVDAVAFTSTAQVRCVMGCAAARGKLEALRAAFAGSVLAAAVGKVSAEALREEGVAQVLFPEEERMGSMVVAMCKFFGAADGNYVA</sequence>
<feature type="domain" description="Tetrapyrrole biosynthesis uroporphyrinogen III synthase" evidence="1">
    <location>
        <begin position="20"/>
        <end position="258"/>
    </location>
</feature>
<keyword evidence="2" id="KW-0456">Lyase</keyword>
<dbReference type="EMBL" id="JAAAMV010000023">
    <property type="protein sequence ID" value="NBD26827.1"/>
    <property type="molecule type" value="Genomic_DNA"/>
</dbReference>
<proteinExistence type="predicted"/>
<evidence type="ECO:0000259" key="1">
    <source>
        <dbReference type="Pfam" id="PF02602"/>
    </source>
</evidence>
<dbReference type="SUPFAM" id="SSF69618">
    <property type="entry name" value="HemD-like"/>
    <property type="match status" value="1"/>
</dbReference>
<organism evidence="2 3">
    <name type="scientific">Paenibacillus glycinis</name>
    <dbReference type="NCBI Taxonomy" id="2697035"/>
    <lineage>
        <taxon>Bacteria</taxon>
        <taxon>Bacillati</taxon>
        <taxon>Bacillota</taxon>
        <taxon>Bacilli</taxon>
        <taxon>Bacillales</taxon>
        <taxon>Paenibacillaceae</taxon>
        <taxon>Paenibacillus</taxon>
    </lineage>
</organism>
<dbReference type="GO" id="GO:0004852">
    <property type="term" value="F:uroporphyrinogen-III synthase activity"/>
    <property type="evidence" value="ECO:0007669"/>
    <property type="project" value="UniProtKB-EC"/>
</dbReference>
<dbReference type="RefSeq" id="WP_161745840.1">
    <property type="nucleotide sequence ID" value="NZ_JAAAMV010000023.1"/>
</dbReference>
<dbReference type="NCBIfam" id="NF004584">
    <property type="entry name" value="PRK05928.2-1"/>
    <property type="match status" value="1"/>
</dbReference>
<dbReference type="Proteomes" id="UP000665561">
    <property type="component" value="Unassembled WGS sequence"/>
</dbReference>
<reference evidence="2 3" key="1">
    <citation type="submission" date="2020-01" db="EMBL/GenBank/DDBJ databases">
        <title>Paenibacillus soybeanensis sp. nov. isolated from the nodules of soybean (Glycine max(L.) Merr).</title>
        <authorList>
            <person name="Wang H."/>
        </authorList>
    </citation>
    <scope>NUCLEOTIDE SEQUENCE [LARGE SCALE GENOMIC DNA]</scope>
    <source>
        <strain evidence="2 3">T1</strain>
    </source>
</reference>
<dbReference type="EC" id="4.2.1.75" evidence="2"/>